<evidence type="ECO:0000259" key="6">
    <source>
        <dbReference type="PROSITE" id="PS50600"/>
    </source>
</evidence>
<dbReference type="OrthoDB" id="76387at2759"/>
<dbReference type="GO" id="GO:0016926">
    <property type="term" value="P:protein desumoylation"/>
    <property type="evidence" value="ECO:0007669"/>
    <property type="project" value="TreeGrafter"/>
</dbReference>
<evidence type="ECO:0000256" key="4">
    <source>
        <dbReference type="ARBA" id="ARBA00022807"/>
    </source>
</evidence>
<dbReference type="GO" id="GO:0006508">
    <property type="term" value="P:proteolysis"/>
    <property type="evidence" value="ECO:0007669"/>
    <property type="project" value="UniProtKB-KW"/>
</dbReference>
<dbReference type="EMBL" id="BRYA01000581">
    <property type="protein sequence ID" value="GMI24252.1"/>
    <property type="molecule type" value="Genomic_DNA"/>
</dbReference>
<evidence type="ECO:0000313" key="8">
    <source>
        <dbReference type="Proteomes" id="UP001165065"/>
    </source>
</evidence>
<evidence type="ECO:0000256" key="5">
    <source>
        <dbReference type="SAM" id="MobiDB-lite"/>
    </source>
</evidence>
<dbReference type="PANTHER" id="PTHR12606:SF1">
    <property type="entry name" value="UBIQUITIN-LIKE-SPECIFIC PROTEASE 1A"/>
    <property type="match status" value="1"/>
</dbReference>
<keyword evidence="4" id="KW-0788">Thiol protease</keyword>
<keyword evidence="3" id="KW-0378">Hydrolase</keyword>
<feature type="region of interest" description="Disordered" evidence="5">
    <location>
        <begin position="60"/>
        <end position="93"/>
    </location>
</feature>
<keyword evidence="8" id="KW-1185">Reference proteome</keyword>
<comment type="similarity">
    <text evidence="1">Belongs to the peptidase C48 family.</text>
</comment>
<feature type="compositionally biased region" description="Low complexity" evidence="5">
    <location>
        <begin position="77"/>
        <end position="93"/>
    </location>
</feature>
<dbReference type="Proteomes" id="UP001165065">
    <property type="component" value="Unassembled WGS sequence"/>
</dbReference>
<name>A0A9W7L337_9STRA</name>
<dbReference type="GO" id="GO:0016929">
    <property type="term" value="F:deSUMOylase activity"/>
    <property type="evidence" value="ECO:0007669"/>
    <property type="project" value="TreeGrafter"/>
</dbReference>
<dbReference type="InterPro" id="IPR003653">
    <property type="entry name" value="Peptidase_C48_C"/>
</dbReference>
<keyword evidence="2" id="KW-0645">Protease</keyword>
<dbReference type="PANTHER" id="PTHR12606">
    <property type="entry name" value="SENTRIN/SUMO-SPECIFIC PROTEASE"/>
    <property type="match status" value="1"/>
</dbReference>
<accession>A0A9W7L337</accession>
<feature type="region of interest" description="Disordered" evidence="5">
    <location>
        <begin position="1"/>
        <end position="44"/>
    </location>
</feature>
<protein>
    <recommendedName>
        <fullName evidence="6">Ubiquitin-like protease family profile domain-containing protein</fullName>
    </recommendedName>
</protein>
<reference evidence="8" key="1">
    <citation type="journal article" date="2023" name="Commun. Biol.">
        <title>Genome analysis of Parmales, the sister group of diatoms, reveals the evolutionary specialization of diatoms from phago-mixotrophs to photoautotrophs.</title>
        <authorList>
            <person name="Ban H."/>
            <person name="Sato S."/>
            <person name="Yoshikawa S."/>
            <person name="Yamada K."/>
            <person name="Nakamura Y."/>
            <person name="Ichinomiya M."/>
            <person name="Sato N."/>
            <person name="Blanc-Mathieu R."/>
            <person name="Endo H."/>
            <person name="Kuwata A."/>
            <person name="Ogata H."/>
        </authorList>
    </citation>
    <scope>NUCLEOTIDE SEQUENCE [LARGE SCALE GENOMIC DNA]</scope>
</reference>
<feature type="compositionally biased region" description="Basic and acidic residues" evidence="5">
    <location>
        <begin position="25"/>
        <end position="35"/>
    </location>
</feature>
<dbReference type="InterPro" id="IPR038765">
    <property type="entry name" value="Papain-like_cys_pep_sf"/>
</dbReference>
<dbReference type="PROSITE" id="PS50600">
    <property type="entry name" value="ULP_PROTEASE"/>
    <property type="match status" value="1"/>
</dbReference>
<dbReference type="Gene3D" id="3.40.395.10">
    <property type="entry name" value="Adenoviral Proteinase, Chain A"/>
    <property type="match status" value="1"/>
</dbReference>
<dbReference type="Pfam" id="PF02902">
    <property type="entry name" value="Peptidase_C48"/>
    <property type="match status" value="1"/>
</dbReference>
<proteinExistence type="inferred from homology"/>
<feature type="domain" description="Ubiquitin-like protease family profile" evidence="6">
    <location>
        <begin position="378"/>
        <end position="554"/>
    </location>
</feature>
<evidence type="ECO:0000256" key="3">
    <source>
        <dbReference type="ARBA" id="ARBA00022801"/>
    </source>
</evidence>
<evidence type="ECO:0000313" key="7">
    <source>
        <dbReference type="EMBL" id="GMI24252.1"/>
    </source>
</evidence>
<organism evidence="7 8">
    <name type="scientific">Triparma columacea</name>
    <dbReference type="NCBI Taxonomy" id="722753"/>
    <lineage>
        <taxon>Eukaryota</taxon>
        <taxon>Sar</taxon>
        <taxon>Stramenopiles</taxon>
        <taxon>Ochrophyta</taxon>
        <taxon>Bolidophyceae</taxon>
        <taxon>Parmales</taxon>
        <taxon>Triparmaceae</taxon>
        <taxon>Triparma</taxon>
    </lineage>
</organism>
<evidence type="ECO:0000256" key="2">
    <source>
        <dbReference type="ARBA" id="ARBA00022670"/>
    </source>
</evidence>
<dbReference type="SUPFAM" id="SSF54001">
    <property type="entry name" value="Cysteine proteinases"/>
    <property type="match status" value="1"/>
</dbReference>
<evidence type="ECO:0000256" key="1">
    <source>
        <dbReference type="ARBA" id="ARBA00005234"/>
    </source>
</evidence>
<comment type="caution">
    <text evidence="7">The sequence shown here is derived from an EMBL/GenBank/DDBJ whole genome shotgun (WGS) entry which is preliminary data.</text>
</comment>
<sequence length="584" mass="66238">MADDDRSINSEFSSLYSGRSRGIKRTTDGGVKADRTLSLPGMGVEGGILGSLSHLSRYKNRSTRSISSPSPHRVVDLTSPESTPPSSSSSSPLLLPRGCYHAVVQAIHDRLTSDTSCYPTELQLLLAVRNNQRVKDEWFKVRSTSVPGTFEGQSTGMSQVEILSGSMAMLNIVKGGSKARENSSYSSPSSSPSYDPSCWRPFDEHTNKLRMTVSNNRVKKGVSAEEFANKWFKEEKDMGVGQGVGMGKEQFERLLRKHRLESPRHSESRAKASAEVGVVRKSSHGYHEKRINRIKEGSKEDMTRDKREALKEDIDKWKSPRALRKERLEESLRLAAEAEARAKVKVFRVLTDEESRMVVKGMRQSGSESEVMASLEGDSITRRNLLTLQPGAWLSDEVIHYYFSLLRERDRIQCEQTGGRRSWFFKSFFFTKLLNEGGYNYKNVKRWSKKVPGKDIFELNCIFWPLNLNNMHWCCLKADMRNKVITYYDSFGSSDSHGFLSATLRYFKDEWEAKGKPGEFKEEEWTLMETPGDYPQQLNGYDCGVFTCTCADFLSAGKHTNFTQRDVTGMRRLIALRILKNVAD</sequence>
<gene>
    <name evidence="7" type="ORF">TrCOL_g8520</name>
</gene>
<dbReference type="GO" id="GO:0005634">
    <property type="term" value="C:nucleus"/>
    <property type="evidence" value="ECO:0007669"/>
    <property type="project" value="TreeGrafter"/>
</dbReference>
<dbReference type="AlphaFoldDB" id="A0A9W7L337"/>